<sequence length="86" mass="9789">MLKDFTRLKISDDGEEWENFEVTGGSNVWTMVSRGWTVDREKKETEPRLSVSLKIDSKQEEDLNTGKPINTQLGVRPVYVQLCATG</sequence>
<gene>
    <name evidence="1" type="ORF">CO030_00480</name>
</gene>
<name>A0A2M8FAY1_9BACT</name>
<proteinExistence type="predicted"/>
<evidence type="ECO:0000313" key="1">
    <source>
        <dbReference type="EMBL" id="PJC52893.1"/>
    </source>
</evidence>
<dbReference type="Proteomes" id="UP000231456">
    <property type="component" value="Unassembled WGS sequence"/>
</dbReference>
<comment type="caution">
    <text evidence="1">The sequence shown here is derived from an EMBL/GenBank/DDBJ whole genome shotgun (WGS) entry which is preliminary data.</text>
</comment>
<organism evidence="1 2">
    <name type="scientific">Candidatus Magasanikbacteria bacterium CG_4_9_14_0_2_um_filter_42_11</name>
    <dbReference type="NCBI Taxonomy" id="1974643"/>
    <lineage>
        <taxon>Bacteria</taxon>
        <taxon>Candidatus Magasanikiibacteriota</taxon>
    </lineage>
</organism>
<evidence type="ECO:0000313" key="2">
    <source>
        <dbReference type="Proteomes" id="UP000231456"/>
    </source>
</evidence>
<dbReference type="EMBL" id="PFRH01000018">
    <property type="protein sequence ID" value="PJC52893.1"/>
    <property type="molecule type" value="Genomic_DNA"/>
</dbReference>
<dbReference type="AlphaFoldDB" id="A0A2M8FAY1"/>
<accession>A0A2M8FAY1</accession>
<protein>
    <submittedName>
        <fullName evidence="1">Uncharacterized protein</fullName>
    </submittedName>
</protein>
<reference evidence="2" key="1">
    <citation type="submission" date="2017-09" db="EMBL/GenBank/DDBJ databases">
        <title>Depth-based differentiation of microbial function through sediment-hosted aquifers and enrichment of novel symbionts in the deep terrestrial subsurface.</title>
        <authorList>
            <person name="Probst A.J."/>
            <person name="Ladd B."/>
            <person name="Jarett J.K."/>
            <person name="Geller-Mcgrath D.E."/>
            <person name="Sieber C.M.K."/>
            <person name="Emerson J.B."/>
            <person name="Anantharaman K."/>
            <person name="Thomas B.C."/>
            <person name="Malmstrom R."/>
            <person name="Stieglmeier M."/>
            <person name="Klingl A."/>
            <person name="Woyke T."/>
            <person name="Ryan C.M."/>
            <person name="Banfield J.F."/>
        </authorList>
    </citation>
    <scope>NUCLEOTIDE SEQUENCE [LARGE SCALE GENOMIC DNA]</scope>
</reference>